<evidence type="ECO:0000256" key="10">
    <source>
        <dbReference type="SAM" id="Phobius"/>
    </source>
</evidence>
<evidence type="ECO:0000256" key="8">
    <source>
        <dbReference type="ARBA" id="ARBA00023136"/>
    </source>
</evidence>
<evidence type="ECO:0000256" key="5">
    <source>
        <dbReference type="ARBA" id="ARBA00022692"/>
    </source>
</evidence>
<comment type="caution">
    <text evidence="12">The sequence shown here is derived from an EMBL/GenBank/DDBJ whole genome shotgun (WGS) entry which is preliminary data.</text>
</comment>
<keyword evidence="6" id="KW-0029">Amino-acid transport</keyword>
<dbReference type="GO" id="GO:0005313">
    <property type="term" value="F:L-glutamate transmembrane transporter activity"/>
    <property type="evidence" value="ECO:0007669"/>
    <property type="project" value="TreeGrafter"/>
</dbReference>
<name>A0A9N8D5B7_9STRA</name>
<dbReference type="GO" id="GO:0015194">
    <property type="term" value="F:L-serine transmembrane transporter activity"/>
    <property type="evidence" value="ECO:0007669"/>
    <property type="project" value="TreeGrafter"/>
</dbReference>
<keyword evidence="5 10" id="KW-0812">Transmembrane</keyword>
<dbReference type="AlphaFoldDB" id="A0A9N8D5B7"/>
<evidence type="ECO:0000256" key="1">
    <source>
        <dbReference type="ARBA" id="ARBA00004128"/>
    </source>
</evidence>
<comment type="subcellular location">
    <subcellularLocation>
        <location evidence="1">Vacuole membrane</location>
        <topology evidence="1">Multi-pass membrane protein</topology>
    </subcellularLocation>
</comment>
<evidence type="ECO:0000313" key="12">
    <source>
        <dbReference type="EMBL" id="CAB9496757.1"/>
    </source>
</evidence>
<feature type="transmembrane region" description="Helical" evidence="10">
    <location>
        <begin position="203"/>
        <end position="221"/>
    </location>
</feature>
<dbReference type="EMBL" id="CAICTM010000009">
    <property type="protein sequence ID" value="CAB9496757.1"/>
    <property type="molecule type" value="Genomic_DNA"/>
</dbReference>
<accession>A0A9N8D5B7</accession>
<feature type="transmembrane region" description="Helical" evidence="10">
    <location>
        <begin position="452"/>
        <end position="472"/>
    </location>
</feature>
<evidence type="ECO:0000256" key="6">
    <source>
        <dbReference type="ARBA" id="ARBA00022970"/>
    </source>
</evidence>
<keyword evidence="8 10" id="KW-0472">Membrane</keyword>
<dbReference type="Pfam" id="PF01490">
    <property type="entry name" value="Aa_trans"/>
    <property type="match status" value="1"/>
</dbReference>
<dbReference type="GO" id="GO:0005302">
    <property type="term" value="F:L-tyrosine transmembrane transporter activity"/>
    <property type="evidence" value="ECO:0007669"/>
    <property type="project" value="TreeGrafter"/>
</dbReference>
<reference evidence="12" key="1">
    <citation type="submission" date="2020-06" db="EMBL/GenBank/DDBJ databases">
        <authorList>
            <consortium name="Plant Systems Biology data submission"/>
        </authorList>
    </citation>
    <scope>NUCLEOTIDE SEQUENCE</scope>
    <source>
        <strain evidence="12">D6</strain>
    </source>
</reference>
<sequence length="538" mass="58600">MYGSVFFGSNKDNDDDNGNSRPLGSQISLPVIPPGEADNARSTCTTGSKSSTVGPSPLLDECAEVSKKRGTATMMSCIVNLANTIVGAGMLGLPGAFGGTGYVGGSILIVLGAFFSSMGLWLLSRAAQRAGLPSSFYSVAHAAVPQYTVLIDLAVALKCFGVATGYLITVGDCMVDALDHILLNDKDNDTPTGITKLILTRQFWVVAAVLAVLPISFYKTLDSLKKTSAIALIFVLFLAFGIVAYANGLADPCLDTEEDVCRGEILPFTDISTTISKLPIFVFAFTCHQNIFPVVNELAQRTQQRLNIIIAASIGVALILFYIVATEGYKTFGSMTRGDVLLNYPETGKVTILRICIAIMLSLHYPLQLDPSRRCIKSLIREIQRQWNKPNQTGSNPTRLFHRRTPDLIEQEAEEQEGQPYQCASEESNSHYKQNQELKQQSANDNDDDDDTMFYVITISFLLCSFALAMIVNDLGVILAMVGATGSTLVSYVLPGLIYLKLHPYQDLSKRLAYLQLGLGCLIMPLALYFVVMQRIKT</sequence>
<feature type="compositionally biased region" description="Polar residues" evidence="9">
    <location>
        <begin position="40"/>
        <end position="54"/>
    </location>
</feature>
<feature type="domain" description="Amino acid transporter transmembrane" evidence="11">
    <location>
        <begin position="71"/>
        <end position="532"/>
    </location>
</feature>
<evidence type="ECO:0000256" key="3">
    <source>
        <dbReference type="ARBA" id="ARBA00022448"/>
    </source>
</evidence>
<feature type="transmembrane region" description="Helical" evidence="10">
    <location>
        <begin position="103"/>
        <end position="123"/>
    </location>
</feature>
<organism evidence="12 13">
    <name type="scientific">Seminavis robusta</name>
    <dbReference type="NCBI Taxonomy" id="568900"/>
    <lineage>
        <taxon>Eukaryota</taxon>
        <taxon>Sar</taxon>
        <taxon>Stramenopiles</taxon>
        <taxon>Ochrophyta</taxon>
        <taxon>Bacillariophyta</taxon>
        <taxon>Bacillariophyceae</taxon>
        <taxon>Bacillariophycidae</taxon>
        <taxon>Naviculales</taxon>
        <taxon>Naviculaceae</taxon>
        <taxon>Seminavis</taxon>
    </lineage>
</organism>
<evidence type="ECO:0000256" key="2">
    <source>
        <dbReference type="ARBA" id="ARBA00008066"/>
    </source>
</evidence>
<dbReference type="GO" id="GO:0015189">
    <property type="term" value="F:L-lysine transmembrane transporter activity"/>
    <property type="evidence" value="ECO:0007669"/>
    <property type="project" value="TreeGrafter"/>
</dbReference>
<gene>
    <name evidence="12" type="ORF">SEMRO_9_G007230.1</name>
</gene>
<keyword evidence="7 10" id="KW-1133">Transmembrane helix</keyword>
<feature type="transmembrane region" description="Helical" evidence="10">
    <location>
        <begin position="306"/>
        <end position="325"/>
    </location>
</feature>
<dbReference type="OrthoDB" id="438545at2759"/>
<feature type="transmembrane region" description="Helical" evidence="10">
    <location>
        <begin position="478"/>
        <end position="500"/>
    </location>
</feature>
<feature type="region of interest" description="Disordered" evidence="9">
    <location>
        <begin position="1"/>
        <end position="55"/>
    </location>
</feature>
<comment type="similarity">
    <text evidence="2">Belongs to the amino acid/polyamine transporter 2 family.</text>
</comment>
<dbReference type="Proteomes" id="UP001153069">
    <property type="component" value="Unassembled WGS sequence"/>
</dbReference>
<keyword evidence="3" id="KW-0813">Transport</keyword>
<feature type="transmembrane region" description="Helical" evidence="10">
    <location>
        <begin position="512"/>
        <end position="532"/>
    </location>
</feature>
<feature type="transmembrane region" description="Helical" evidence="10">
    <location>
        <begin position="77"/>
        <end position="97"/>
    </location>
</feature>
<feature type="transmembrane region" description="Helical" evidence="10">
    <location>
        <begin position="227"/>
        <end position="246"/>
    </location>
</feature>
<proteinExistence type="inferred from homology"/>
<protein>
    <submittedName>
        <fullName evidence="12">Vacuolar amino acid transporter 5</fullName>
    </submittedName>
</protein>
<evidence type="ECO:0000259" key="11">
    <source>
        <dbReference type="Pfam" id="PF01490"/>
    </source>
</evidence>
<evidence type="ECO:0000256" key="9">
    <source>
        <dbReference type="SAM" id="MobiDB-lite"/>
    </source>
</evidence>
<dbReference type="GO" id="GO:0005774">
    <property type="term" value="C:vacuolar membrane"/>
    <property type="evidence" value="ECO:0007669"/>
    <property type="project" value="UniProtKB-SubCell"/>
</dbReference>
<keyword evidence="13" id="KW-1185">Reference proteome</keyword>
<evidence type="ECO:0000256" key="7">
    <source>
        <dbReference type="ARBA" id="ARBA00022989"/>
    </source>
</evidence>
<keyword evidence="4" id="KW-0926">Vacuole</keyword>
<dbReference type="InterPro" id="IPR013057">
    <property type="entry name" value="AA_transpt_TM"/>
</dbReference>
<dbReference type="GO" id="GO:0005290">
    <property type="term" value="F:L-histidine transmembrane transporter activity"/>
    <property type="evidence" value="ECO:0007669"/>
    <property type="project" value="TreeGrafter"/>
</dbReference>
<feature type="transmembrane region" description="Helical" evidence="10">
    <location>
        <begin position="350"/>
        <end position="367"/>
    </location>
</feature>
<feature type="region of interest" description="Disordered" evidence="9">
    <location>
        <begin position="412"/>
        <end position="445"/>
    </location>
</feature>
<evidence type="ECO:0000256" key="4">
    <source>
        <dbReference type="ARBA" id="ARBA00022554"/>
    </source>
</evidence>
<dbReference type="GO" id="GO:0061459">
    <property type="term" value="F:L-arginine transmembrane transporter activity"/>
    <property type="evidence" value="ECO:0007669"/>
    <property type="project" value="TreeGrafter"/>
</dbReference>
<dbReference type="PANTHER" id="PTHR22950:SF678">
    <property type="entry name" value="VACUOLAR AMINO ACID TRANSPORTER 5-RELATED"/>
    <property type="match status" value="1"/>
</dbReference>
<evidence type="ECO:0000313" key="13">
    <source>
        <dbReference type="Proteomes" id="UP001153069"/>
    </source>
</evidence>
<dbReference type="PANTHER" id="PTHR22950">
    <property type="entry name" value="AMINO ACID TRANSPORTER"/>
    <property type="match status" value="1"/>
</dbReference>